<keyword evidence="1" id="KW-0472">Membrane</keyword>
<name>A0A2S8ACJ9_9FLAO</name>
<dbReference type="AlphaFoldDB" id="A0A2S8ACJ9"/>
<dbReference type="Proteomes" id="UP000238042">
    <property type="component" value="Unassembled WGS sequence"/>
</dbReference>
<evidence type="ECO:0000313" key="3">
    <source>
        <dbReference type="Proteomes" id="UP000238042"/>
    </source>
</evidence>
<evidence type="ECO:0000313" key="2">
    <source>
        <dbReference type="EMBL" id="PQL92691.1"/>
    </source>
</evidence>
<keyword evidence="1" id="KW-1133">Transmembrane helix</keyword>
<keyword evidence="3" id="KW-1185">Reference proteome</keyword>
<keyword evidence="1" id="KW-0812">Transmembrane</keyword>
<protein>
    <submittedName>
        <fullName evidence="2">Signal peptidase I</fullName>
    </submittedName>
</protein>
<dbReference type="OrthoDB" id="2376202at2"/>
<dbReference type="EMBL" id="PSZM01000037">
    <property type="protein sequence ID" value="PQL92691.1"/>
    <property type="molecule type" value="Genomic_DNA"/>
</dbReference>
<gene>
    <name evidence="2" type="ORF">C4S77_06645</name>
</gene>
<comment type="caution">
    <text evidence="2">The sequence shown here is derived from an EMBL/GenBank/DDBJ whole genome shotgun (WGS) entry which is preliminary data.</text>
</comment>
<dbReference type="RefSeq" id="WP_105194640.1">
    <property type="nucleotide sequence ID" value="NZ_PSZM01000037.1"/>
</dbReference>
<proteinExistence type="predicted"/>
<feature type="transmembrane region" description="Helical" evidence="1">
    <location>
        <begin position="85"/>
        <end position="103"/>
    </location>
</feature>
<dbReference type="Pfam" id="PF18936">
    <property type="entry name" value="DUF5684"/>
    <property type="match status" value="1"/>
</dbReference>
<feature type="transmembrane region" description="Helical" evidence="1">
    <location>
        <begin position="53"/>
        <end position="73"/>
    </location>
</feature>
<accession>A0A2S8ACJ9</accession>
<dbReference type="InterPro" id="IPR043739">
    <property type="entry name" value="DUF5684"/>
</dbReference>
<reference evidence="2 3" key="1">
    <citation type="submission" date="2018-02" db="EMBL/GenBank/DDBJ databases">
        <title>Genome sequences of Apibacter spp., gut symbionts of Asian honey bees.</title>
        <authorList>
            <person name="Kwong W.K."/>
            <person name="Steele M.I."/>
            <person name="Moran N.A."/>
        </authorList>
    </citation>
    <scope>NUCLEOTIDE SEQUENCE [LARGE SCALE GENOMIC DNA]</scope>
    <source>
        <strain evidence="3">wkB301</strain>
    </source>
</reference>
<evidence type="ECO:0000256" key="1">
    <source>
        <dbReference type="SAM" id="Phobius"/>
    </source>
</evidence>
<sequence>MKNFIFWLVLLVIILVNLVSTWKIYEKAGVPGWKAIIPFYNIWVLAEIGGKPGWWSLLSYIPCIGIFAVVALWMEVCNKFNRNRFFTLGIILLPFVFLPMLAFKEDIQYENSDKNDMHESLENINKQVN</sequence>
<organism evidence="2 3">
    <name type="scientific">Apibacter adventoris</name>
    <dbReference type="NCBI Taxonomy" id="1679466"/>
    <lineage>
        <taxon>Bacteria</taxon>
        <taxon>Pseudomonadati</taxon>
        <taxon>Bacteroidota</taxon>
        <taxon>Flavobacteriia</taxon>
        <taxon>Flavobacteriales</taxon>
        <taxon>Weeksellaceae</taxon>
        <taxon>Apibacter</taxon>
    </lineage>
</organism>